<dbReference type="EMBL" id="QJTF01000003">
    <property type="protein sequence ID" value="PYE89634.1"/>
    <property type="molecule type" value="Genomic_DNA"/>
</dbReference>
<sequence length="111" mass="12542">MKHSRTLSATLDRILDHEVYQVITRNHHGDIVVCESLVIDMTREAALEEMRAGNALKVKLINYAEDTIRDVTDEIEGEIEFEREQAIIAGETYVPMSPSDIYYANSAGRGM</sequence>
<dbReference type="RefSeq" id="WP_110749099.1">
    <property type="nucleotide sequence ID" value="NZ_QJTF01000003.1"/>
</dbReference>
<evidence type="ECO:0000313" key="2">
    <source>
        <dbReference type="Proteomes" id="UP000247454"/>
    </source>
</evidence>
<protein>
    <submittedName>
        <fullName evidence="1">Uncharacterized protein</fullName>
    </submittedName>
</protein>
<dbReference type="AlphaFoldDB" id="A0A318T5S5"/>
<proteinExistence type="predicted"/>
<name>A0A318T5S5_9HYPH</name>
<evidence type="ECO:0000313" key="1">
    <source>
        <dbReference type="EMBL" id="PYE89634.1"/>
    </source>
</evidence>
<organism evidence="1 2">
    <name type="scientific">Phyllobacterium leguminum</name>
    <dbReference type="NCBI Taxonomy" id="314237"/>
    <lineage>
        <taxon>Bacteria</taxon>
        <taxon>Pseudomonadati</taxon>
        <taxon>Pseudomonadota</taxon>
        <taxon>Alphaproteobacteria</taxon>
        <taxon>Hyphomicrobiales</taxon>
        <taxon>Phyllobacteriaceae</taxon>
        <taxon>Phyllobacterium</taxon>
    </lineage>
</organism>
<dbReference type="Proteomes" id="UP000247454">
    <property type="component" value="Unassembled WGS sequence"/>
</dbReference>
<gene>
    <name evidence="1" type="ORF">C7477_103142</name>
</gene>
<accession>A0A318T5S5</accession>
<reference evidence="1 2" key="1">
    <citation type="submission" date="2018-06" db="EMBL/GenBank/DDBJ databases">
        <title>Genomic Encyclopedia of Type Strains, Phase III (KMG-III): the genomes of soil and plant-associated and newly described type strains.</title>
        <authorList>
            <person name="Whitman W."/>
        </authorList>
    </citation>
    <scope>NUCLEOTIDE SEQUENCE [LARGE SCALE GENOMIC DNA]</scope>
    <source>
        <strain evidence="1 2">ORS 1419</strain>
    </source>
</reference>
<keyword evidence="2" id="KW-1185">Reference proteome</keyword>
<comment type="caution">
    <text evidence="1">The sequence shown here is derived from an EMBL/GenBank/DDBJ whole genome shotgun (WGS) entry which is preliminary data.</text>
</comment>